<dbReference type="PANTHER" id="PTHR43441">
    <property type="entry name" value="RIBOSOMAL-PROTEIN-SERINE ACETYLTRANSFERASE"/>
    <property type="match status" value="1"/>
</dbReference>
<dbReference type="InterPro" id="IPR016181">
    <property type="entry name" value="Acyl_CoA_acyltransferase"/>
</dbReference>
<dbReference type="KEGG" id="pzh:CX676_06825"/>
<gene>
    <name evidence="3" type="ORF">CX676_06825</name>
</gene>
<dbReference type="EMBL" id="CP025430">
    <property type="protein sequence ID" value="AUH63907.1"/>
    <property type="molecule type" value="Genomic_DNA"/>
</dbReference>
<dbReference type="Pfam" id="PF13302">
    <property type="entry name" value="Acetyltransf_3"/>
    <property type="match status" value="1"/>
</dbReference>
<dbReference type="AlphaFoldDB" id="A0A2H5EXA0"/>
<dbReference type="RefSeq" id="WP_101751948.1">
    <property type="nucleotide sequence ID" value="NZ_CP025430.1"/>
</dbReference>
<sequence length="237" mass="26225">MPTDPRPLGDALTAFTPPPAPGPAAIDGRFVRLERLDPSRHATDLFAANQGGDQVWDYLGYGPFTRVEDYRDWQAAMAASSDPYFYAIRDLASDLVLGVASYLRIDIANGVIEIGHIQLSPPLQRTAAASEALMLMVGWAFDAGYRRVEWKCNGLNAPSRRAAIRLGFTYEGTFRHHMITKGRNRDTAWFAIIDSEWPMLKQAYHTWLSPQNFDADGQQRASLNALTAAALPGRVDG</sequence>
<evidence type="ECO:0000256" key="1">
    <source>
        <dbReference type="SAM" id="MobiDB-lite"/>
    </source>
</evidence>
<evidence type="ECO:0000313" key="4">
    <source>
        <dbReference type="Proteomes" id="UP000234530"/>
    </source>
</evidence>
<evidence type="ECO:0000259" key="2">
    <source>
        <dbReference type="PROSITE" id="PS51186"/>
    </source>
</evidence>
<dbReference type="InterPro" id="IPR051908">
    <property type="entry name" value="Ribosomal_N-acetyltransferase"/>
</dbReference>
<protein>
    <submittedName>
        <fullName evidence="3">N-acetyltransferase</fullName>
    </submittedName>
</protein>
<keyword evidence="4" id="KW-1185">Reference proteome</keyword>
<accession>A0A2H5EXA0</accession>
<evidence type="ECO:0000313" key="3">
    <source>
        <dbReference type="EMBL" id="AUH63907.1"/>
    </source>
</evidence>
<reference evidence="3 4" key="1">
    <citation type="journal article" date="2013" name="Antonie Van Leeuwenhoek">
        <title>Paracoccus zhejiangensis sp. nov., isolated from activated sludge in wastewater-treatment system.</title>
        <authorList>
            <person name="Wu Z.G."/>
            <person name="Zhang D.F."/>
            <person name="Liu Y.L."/>
            <person name="Wang F."/>
            <person name="Jiang X."/>
            <person name="Li C."/>
            <person name="Li S.P."/>
            <person name="Hong Q."/>
            <person name="Li W.J."/>
        </authorList>
    </citation>
    <scope>NUCLEOTIDE SEQUENCE [LARGE SCALE GENOMIC DNA]</scope>
    <source>
        <strain evidence="3 4">J6</strain>
    </source>
</reference>
<feature type="domain" description="N-acetyltransferase" evidence="2">
    <location>
        <begin position="31"/>
        <end position="204"/>
    </location>
</feature>
<dbReference type="InterPro" id="IPR000182">
    <property type="entry name" value="GNAT_dom"/>
</dbReference>
<organism evidence="3 4">
    <name type="scientific">Paracoccus zhejiangensis</name>
    <dbReference type="NCBI Taxonomy" id="1077935"/>
    <lineage>
        <taxon>Bacteria</taxon>
        <taxon>Pseudomonadati</taxon>
        <taxon>Pseudomonadota</taxon>
        <taxon>Alphaproteobacteria</taxon>
        <taxon>Rhodobacterales</taxon>
        <taxon>Paracoccaceae</taxon>
        <taxon>Paracoccus</taxon>
    </lineage>
</organism>
<feature type="region of interest" description="Disordered" evidence="1">
    <location>
        <begin position="1"/>
        <end position="22"/>
    </location>
</feature>
<dbReference type="Gene3D" id="3.40.630.30">
    <property type="match status" value="1"/>
</dbReference>
<dbReference type="FunFam" id="3.40.630.30:FF:000047">
    <property type="entry name" value="Acetyltransferase, GNAT family"/>
    <property type="match status" value="1"/>
</dbReference>
<dbReference type="Proteomes" id="UP000234530">
    <property type="component" value="Chromosome"/>
</dbReference>
<dbReference type="GO" id="GO:0008999">
    <property type="term" value="F:protein-N-terminal-alanine acetyltransferase activity"/>
    <property type="evidence" value="ECO:0007669"/>
    <property type="project" value="TreeGrafter"/>
</dbReference>
<dbReference type="PANTHER" id="PTHR43441:SF2">
    <property type="entry name" value="FAMILY ACETYLTRANSFERASE, PUTATIVE (AFU_ORTHOLOGUE AFUA_7G00850)-RELATED"/>
    <property type="match status" value="1"/>
</dbReference>
<dbReference type="GO" id="GO:0005737">
    <property type="term" value="C:cytoplasm"/>
    <property type="evidence" value="ECO:0007669"/>
    <property type="project" value="TreeGrafter"/>
</dbReference>
<name>A0A2H5EXA0_9RHOB</name>
<proteinExistence type="predicted"/>
<dbReference type="GO" id="GO:1990189">
    <property type="term" value="F:protein N-terminal-serine acetyltransferase activity"/>
    <property type="evidence" value="ECO:0007669"/>
    <property type="project" value="TreeGrafter"/>
</dbReference>
<keyword evidence="3" id="KW-0808">Transferase</keyword>
<dbReference type="PROSITE" id="PS51186">
    <property type="entry name" value="GNAT"/>
    <property type="match status" value="1"/>
</dbReference>
<dbReference type="OrthoDB" id="5295305at2"/>
<dbReference type="SUPFAM" id="SSF55729">
    <property type="entry name" value="Acyl-CoA N-acyltransferases (Nat)"/>
    <property type="match status" value="1"/>
</dbReference>